<dbReference type="RefSeq" id="WP_188524251.1">
    <property type="nucleotide sequence ID" value="NZ_BMDG01000009.1"/>
</dbReference>
<dbReference type="EMBL" id="BMDG01000009">
    <property type="protein sequence ID" value="GGI09616.1"/>
    <property type="molecule type" value="Genomic_DNA"/>
</dbReference>
<accession>A0ABQ2B7L8</accession>
<keyword evidence="2" id="KW-1133">Transmembrane helix</keyword>
<protein>
    <recommendedName>
        <fullName evidence="5">LPXTG-motif cell wall anchor domain protein</fullName>
    </recommendedName>
</protein>
<evidence type="ECO:0008006" key="5">
    <source>
        <dbReference type="Google" id="ProtNLM"/>
    </source>
</evidence>
<feature type="transmembrane region" description="Helical" evidence="2">
    <location>
        <begin position="808"/>
        <end position="825"/>
    </location>
</feature>
<comment type="caution">
    <text evidence="3">The sequence shown here is derived from an EMBL/GenBank/DDBJ whole genome shotgun (WGS) entry which is preliminary data.</text>
</comment>
<keyword evidence="4" id="KW-1185">Reference proteome</keyword>
<reference evidence="4" key="1">
    <citation type="journal article" date="2019" name="Int. J. Syst. Evol. Microbiol.">
        <title>The Global Catalogue of Microorganisms (GCM) 10K type strain sequencing project: providing services to taxonomists for standard genome sequencing and annotation.</title>
        <authorList>
            <consortium name="The Broad Institute Genomics Platform"/>
            <consortium name="The Broad Institute Genome Sequencing Center for Infectious Disease"/>
            <person name="Wu L."/>
            <person name="Ma J."/>
        </authorList>
    </citation>
    <scope>NUCLEOTIDE SEQUENCE [LARGE SCALE GENOMIC DNA]</scope>
    <source>
        <strain evidence="4">CCM 8653</strain>
    </source>
</reference>
<evidence type="ECO:0000313" key="3">
    <source>
        <dbReference type="EMBL" id="GGI09616.1"/>
    </source>
</evidence>
<organism evidence="3 4">
    <name type="scientific">Isoptericola cucumis</name>
    <dbReference type="NCBI Taxonomy" id="1776856"/>
    <lineage>
        <taxon>Bacteria</taxon>
        <taxon>Bacillati</taxon>
        <taxon>Actinomycetota</taxon>
        <taxon>Actinomycetes</taxon>
        <taxon>Micrococcales</taxon>
        <taxon>Promicromonosporaceae</taxon>
        <taxon>Isoptericola</taxon>
    </lineage>
</organism>
<gene>
    <name evidence="3" type="ORF">GCM10007368_27070</name>
</gene>
<proteinExistence type="predicted"/>
<evidence type="ECO:0000256" key="1">
    <source>
        <dbReference type="SAM" id="MobiDB-lite"/>
    </source>
</evidence>
<feature type="region of interest" description="Disordered" evidence="1">
    <location>
        <begin position="276"/>
        <end position="302"/>
    </location>
</feature>
<evidence type="ECO:0000256" key="2">
    <source>
        <dbReference type="SAM" id="Phobius"/>
    </source>
</evidence>
<evidence type="ECO:0000313" key="4">
    <source>
        <dbReference type="Proteomes" id="UP000632535"/>
    </source>
</evidence>
<dbReference type="Proteomes" id="UP000632535">
    <property type="component" value="Unassembled WGS sequence"/>
</dbReference>
<dbReference type="PROSITE" id="PS51318">
    <property type="entry name" value="TAT"/>
    <property type="match status" value="1"/>
</dbReference>
<dbReference type="InterPro" id="IPR006311">
    <property type="entry name" value="TAT_signal"/>
</dbReference>
<keyword evidence="2" id="KW-0472">Membrane</keyword>
<feature type="compositionally biased region" description="Gly residues" evidence="1">
    <location>
        <begin position="720"/>
        <end position="777"/>
    </location>
</feature>
<feature type="region of interest" description="Disordered" evidence="1">
    <location>
        <begin position="639"/>
        <end position="800"/>
    </location>
</feature>
<feature type="region of interest" description="Disordered" evidence="1">
    <location>
        <begin position="203"/>
        <end position="225"/>
    </location>
</feature>
<name>A0ABQ2B7L8_9MICO</name>
<keyword evidence="2" id="KW-0812">Transmembrane</keyword>
<feature type="compositionally biased region" description="Low complexity" evidence="1">
    <location>
        <begin position="785"/>
        <end position="799"/>
    </location>
</feature>
<sequence length="833" mass="90174">MTAPISNPAPRPPRTPAGVRRVARRRFAAAGAALATAAAGVVVPVVTVVTAPPASADVVTFCKELVNQANSYLDTLPSPDEEGVATQGEDYTWEDTASEILNDMKGAHQGEFEKYKDAWLEEPVGTEHHAKWAYRDYYQQRLSEITEWEQGGQVGPRPRDPVDWKAYKPHYQSWAVSVQELAAFEKSALRSLPVSADLGDWACPPLEQRRDNPNRPTAFSESQRRTIRTMTGNTLGKDLEQRILQDRRAGYRTHVTMKGARPTPGLPQRLRALGASHSTHQARGVQTNPRTSTTSAMKPGSAKTTSVVEYMAQRSGKNPAQAAEARSIERQLTGRSPRGVVIPRSPGGIDWTSLELKYVTDSPKDDDYGYAFSADTLPEDADEPGYGGEASLNLSSDALFTWLALDPGQFWVNLNPDTPETIVDEQFGSTDAGRVLLQADYDMKAAFAKLSNPDTELGKKHWDSLERSPDGGICYDWTRLWIEPQPAKVRTDGDQLYILDAPLQVQIEQMDIDWTPPGEETCLETAPKDIVERNTQRIVDDFEQPLEDYVNTAPEFADMRRVYTTRVAAEWIKDRDAKRPGAFHDIIGSGDVSAWPARIDYDPQDVFDDLMEQLQTVQYTYEYEHGDLEYTLDVMGGIELPDAPRDQTSKKEFERDHPRLARTVQDARFDAVSEPPQVSAQDDVTTLDDEPTGTAWLGGGTFDEAPGPDPTDPPDDGDEGGGGGGGNPGGGGGGNAGDGGGGNPGDGGGGSPGGGSGDGGSGSGDGAGDGSGSGGGRESLPSRADSPSSEVVPDSDPMPATGFDDVRLVYAALALLLAGLALMLVRRRWLTRR</sequence>
<feature type="compositionally biased region" description="Basic and acidic residues" evidence="1">
    <location>
        <begin position="642"/>
        <end position="671"/>
    </location>
</feature>